<evidence type="ECO:0000256" key="2">
    <source>
        <dbReference type="ARBA" id="ARBA00007362"/>
    </source>
</evidence>
<feature type="domain" description="EamA" evidence="7">
    <location>
        <begin position="7"/>
        <end position="142"/>
    </location>
</feature>
<reference evidence="8 9" key="1">
    <citation type="submission" date="2019-04" db="EMBL/GenBank/DDBJ databases">
        <authorList>
            <person name="Jiang L."/>
        </authorList>
    </citation>
    <scope>NUCLEOTIDE SEQUENCE [LARGE SCALE GENOMIC DNA]</scope>
    <source>
        <strain evidence="8 9">YIM 131853</strain>
    </source>
</reference>
<evidence type="ECO:0000256" key="3">
    <source>
        <dbReference type="ARBA" id="ARBA00022692"/>
    </source>
</evidence>
<keyword evidence="9" id="KW-1185">Reference proteome</keyword>
<feature type="transmembrane region" description="Helical" evidence="6">
    <location>
        <begin position="152"/>
        <end position="171"/>
    </location>
</feature>
<feature type="transmembrane region" description="Helical" evidence="6">
    <location>
        <begin position="71"/>
        <end position="89"/>
    </location>
</feature>
<evidence type="ECO:0000259" key="7">
    <source>
        <dbReference type="Pfam" id="PF00892"/>
    </source>
</evidence>
<evidence type="ECO:0000256" key="1">
    <source>
        <dbReference type="ARBA" id="ARBA00004141"/>
    </source>
</evidence>
<feature type="transmembrane region" description="Helical" evidence="6">
    <location>
        <begin position="36"/>
        <end position="59"/>
    </location>
</feature>
<comment type="subcellular location">
    <subcellularLocation>
        <location evidence="1">Membrane</location>
        <topology evidence="1">Multi-pass membrane protein</topology>
    </subcellularLocation>
</comment>
<dbReference type="SUPFAM" id="SSF103481">
    <property type="entry name" value="Multidrug resistance efflux transporter EmrE"/>
    <property type="match status" value="2"/>
</dbReference>
<comment type="caution">
    <text evidence="8">The sequence shown here is derived from an EMBL/GenBank/DDBJ whole genome shotgun (WGS) entry which is preliminary data.</text>
</comment>
<feature type="transmembrane region" description="Helical" evidence="6">
    <location>
        <begin position="279"/>
        <end position="299"/>
    </location>
</feature>
<dbReference type="InterPro" id="IPR037185">
    <property type="entry name" value="EmrE-like"/>
</dbReference>
<gene>
    <name evidence="8" type="ORF">E6C64_10670</name>
</gene>
<dbReference type="RefSeq" id="WP_136427456.1">
    <property type="nucleotide sequence ID" value="NZ_SSSM01000004.1"/>
</dbReference>
<proteinExistence type="inferred from homology"/>
<dbReference type="Proteomes" id="UP000309133">
    <property type="component" value="Unassembled WGS sequence"/>
</dbReference>
<sequence length="323" mass="33147">MKRSGALGLVIAITSTLGFSTSGTLAKPLLETGWSPAAVVVLRALLGGLILLPFAIRALKGNWRTAWTGRWRILGMGAAGVAGTQLLYFTALQTVAVSTTLLIEFLSPVLLVLVAWVLSRRVPARPVLLGSLLAIGGLVLVIGPGALVAPDLRGVVCAFGAMVGCAVYFVVAARDARGLPSIALASFGLLLGAIVLAPFAMLGVFPVAISSADVVVWGMAAPWWAPVILVAIIPTAFAYVAGITGTQLLGSRIGSFVGLLEVVFASALAWLFLGQALTAVQLLGGAVLVAGIIAVRAGADRRLVAEIATVDELARRELPISAA</sequence>
<protein>
    <submittedName>
        <fullName evidence="8">DMT family transporter</fullName>
    </submittedName>
</protein>
<dbReference type="OrthoDB" id="154915at2"/>
<dbReference type="Pfam" id="PF00892">
    <property type="entry name" value="EamA"/>
    <property type="match status" value="2"/>
</dbReference>
<comment type="similarity">
    <text evidence="2">Belongs to the EamA transporter family.</text>
</comment>
<keyword evidence="5 6" id="KW-0472">Membrane</keyword>
<keyword evidence="3 6" id="KW-0812">Transmembrane</keyword>
<dbReference type="EMBL" id="SSSM01000004">
    <property type="protein sequence ID" value="THG31047.1"/>
    <property type="molecule type" value="Genomic_DNA"/>
</dbReference>
<dbReference type="InterPro" id="IPR000620">
    <property type="entry name" value="EamA_dom"/>
</dbReference>
<dbReference type="PANTHER" id="PTHR32322">
    <property type="entry name" value="INNER MEMBRANE TRANSPORTER"/>
    <property type="match status" value="1"/>
</dbReference>
<organism evidence="8 9">
    <name type="scientific">Naasia lichenicola</name>
    <dbReference type="NCBI Taxonomy" id="2565933"/>
    <lineage>
        <taxon>Bacteria</taxon>
        <taxon>Bacillati</taxon>
        <taxon>Actinomycetota</taxon>
        <taxon>Actinomycetes</taxon>
        <taxon>Micrococcales</taxon>
        <taxon>Microbacteriaceae</taxon>
        <taxon>Naasia</taxon>
    </lineage>
</organism>
<dbReference type="InterPro" id="IPR050638">
    <property type="entry name" value="AA-Vitamin_Transporters"/>
</dbReference>
<dbReference type="GO" id="GO:0016020">
    <property type="term" value="C:membrane"/>
    <property type="evidence" value="ECO:0007669"/>
    <property type="project" value="UniProtKB-SubCell"/>
</dbReference>
<evidence type="ECO:0000256" key="5">
    <source>
        <dbReference type="ARBA" id="ARBA00023136"/>
    </source>
</evidence>
<evidence type="ECO:0000256" key="4">
    <source>
        <dbReference type="ARBA" id="ARBA00022989"/>
    </source>
</evidence>
<accession>A0A4V6RZ14</accession>
<feature type="transmembrane region" description="Helical" evidence="6">
    <location>
        <begin position="127"/>
        <end position="146"/>
    </location>
</feature>
<feature type="transmembrane region" description="Helical" evidence="6">
    <location>
        <begin position="221"/>
        <end position="241"/>
    </location>
</feature>
<name>A0A4V6RZ14_9MICO</name>
<feature type="transmembrane region" description="Helical" evidence="6">
    <location>
        <begin position="183"/>
        <end position="209"/>
    </location>
</feature>
<keyword evidence="4 6" id="KW-1133">Transmembrane helix</keyword>
<evidence type="ECO:0000256" key="6">
    <source>
        <dbReference type="SAM" id="Phobius"/>
    </source>
</evidence>
<dbReference type="PANTHER" id="PTHR32322:SF2">
    <property type="entry name" value="EAMA DOMAIN-CONTAINING PROTEIN"/>
    <property type="match status" value="1"/>
</dbReference>
<feature type="domain" description="EamA" evidence="7">
    <location>
        <begin position="153"/>
        <end position="295"/>
    </location>
</feature>
<evidence type="ECO:0000313" key="9">
    <source>
        <dbReference type="Proteomes" id="UP000309133"/>
    </source>
</evidence>
<feature type="transmembrane region" description="Helical" evidence="6">
    <location>
        <begin position="95"/>
        <end position="118"/>
    </location>
</feature>
<dbReference type="AlphaFoldDB" id="A0A4V6RZ14"/>
<evidence type="ECO:0000313" key="8">
    <source>
        <dbReference type="EMBL" id="THG31047.1"/>
    </source>
</evidence>
<feature type="transmembrane region" description="Helical" evidence="6">
    <location>
        <begin position="253"/>
        <end position="273"/>
    </location>
</feature>